<comment type="caution">
    <text evidence="1">The sequence shown here is derived from an EMBL/GenBank/DDBJ whole genome shotgun (WGS) entry which is preliminary data.</text>
</comment>
<accession>A0A6A1W7X8</accession>
<reference evidence="1 2" key="1">
    <citation type="journal article" date="2019" name="Plant Biotechnol. J.">
        <title>The red bayberry genome and genetic basis of sex determination.</title>
        <authorList>
            <person name="Jia H.M."/>
            <person name="Jia H.J."/>
            <person name="Cai Q.L."/>
            <person name="Wang Y."/>
            <person name="Zhao H.B."/>
            <person name="Yang W.F."/>
            <person name="Wang G.Y."/>
            <person name="Li Y.H."/>
            <person name="Zhan D.L."/>
            <person name="Shen Y.T."/>
            <person name="Niu Q.F."/>
            <person name="Chang L."/>
            <person name="Qiu J."/>
            <person name="Zhao L."/>
            <person name="Xie H.B."/>
            <person name="Fu W.Y."/>
            <person name="Jin J."/>
            <person name="Li X.W."/>
            <person name="Jiao Y."/>
            <person name="Zhou C.C."/>
            <person name="Tu T."/>
            <person name="Chai C.Y."/>
            <person name="Gao J.L."/>
            <person name="Fan L.J."/>
            <person name="van de Weg E."/>
            <person name="Wang J.Y."/>
            <person name="Gao Z.S."/>
        </authorList>
    </citation>
    <scope>NUCLEOTIDE SEQUENCE [LARGE SCALE GENOMIC DNA]</scope>
    <source>
        <tissue evidence="1">Leaves</tissue>
    </source>
</reference>
<keyword evidence="2" id="KW-1185">Reference proteome</keyword>
<dbReference type="Proteomes" id="UP000516437">
    <property type="component" value="Chromosome 3"/>
</dbReference>
<gene>
    <name evidence="1" type="ORF">CJ030_MR3G009440</name>
</gene>
<evidence type="ECO:0000313" key="2">
    <source>
        <dbReference type="Proteomes" id="UP000516437"/>
    </source>
</evidence>
<name>A0A6A1W7X8_9ROSI</name>
<protein>
    <submittedName>
        <fullName evidence="1">Uncharacterized protein</fullName>
    </submittedName>
</protein>
<sequence>MDRVLDHFDLDYNCQEHVRTVVETMMTARRTHCNWMHAYFKKFPSKEAVLLKPHPNITEAQWKELYNLFTSETFMVRGLQKPVA</sequence>
<proteinExistence type="predicted"/>
<dbReference type="AlphaFoldDB" id="A0A6A1W7X8"/>
<dbReference type="OrthoDB" id="1921870at2759"/>
<dbReference type="EMBL" id="RXIC02000021">
    <property type="protein sequence ID" value="KAB1219798.1"/>
    <property type="molecule type" value="Genomic_DNA"/>
</dbReference>
<evidence type="ECO:0000313" key="1">
    <source>
        <dbReference type="EMBL" id="KAB1219798.1"/>
    </source>
</evidence>
<organism evidence="1 2">
    <name type="scientific">Morella rubra</name>
    <name type="common">Chinese bayberry</name>
    <dbReference type="NCBI Taxonomy" id="262757"/>
    <lineage>
        <taxon>Eukaryota</taxon>
        <taxon>Viridiplantae</taxon>
        <taxon>Streptophyta</taxon>
        <taxon>Embryophyta</taxon>
        <taxon>Tracheophyta</taxon>
        <taxon>Spermatophyta</taxon>
        <taxon>Magnoliopsida</taxon>
        <taxon>eudicotyledons</taxon>
        <taxon>Gunneridae</taxon>
        <taxon>Pentapetalae</taxon>
        <taxon>rosids</taxon>
        <taxon>fabids</taxon>
        <taxon>Fagales</taxon>
        <taxon>Myricaceae</taxon>
        <taxon>Morella</taxon>
    </lineage>
</organism>